<dbReference type="GeneTree" id="ENSGT00940000159796"/>
<feature type="domain" description="EF-hand" evidence="4">
    <location>
        <begin position="54"/>
        <end position="89"/>
    </location>
</feature>
<evidence type="ECO:0000256" key="3">
    <source>
        <dbReference type="ARBA" id="ARBA00022837"/>
    </source>
</evidence>
<dbReference type="GO" id="GO:0005246">
    <property type="term" value="F:calcium channel regulator activity"/>
    <property type="evidence" value="ECO:0007669"/>
    <property type="project" value="TreeGrafter"/>
</dbReference>
<reference evidence="5" key="3">
    <citation type="submission" date="2025-09" db="UniProtKB">
        <authorList>
            <consortium name="Ensembl"/>
        </authorList>
    </citation>
    <scope>IDENTIFICATION</scope>
</reference>
<dbReference type="SMART" id="SM00054">
    <property type="entry name" value="EFh"/>
    <property type="match status" value="3"/>
</dbReference>
<feature type="domain" description="EF-hand" evidence="4">
    <location>
        <begin position="2"/>
        <end position="37"/>
    </location>
</feature>
<dbReference type="InterPro" id="IPR011992">
    <property type="entry name" value="EF-hand-dom_pair"/>
</dbReference>
<sequence length="128" mass="14993">MIFLTELHEAFKEFDYDQDGYLNYKDVAECMRTMGYMPTEMELLEIVCAHSITGYARHFKYFVFQFDVDRDGIINQEELKEALKTMLGEKLKKGELEEILKELDINADGSIDFEGEKTSKCCYHFVDS</sequence>
<keyword evidence="6" id="KW-1185">Reference proteome</keyword>
<proteinExistence type="predicted"/>
<protein>
    <recommendedName>
        <fullName evidence="4">EF-hand domain-containing protein</fullName>
    </recommendedName>
</protein>
<dbReference type="Pfam" id="PF00036">
    <property type="entry name" value="EF-hand_1"/>
    <property type="match status" value="1"/>
</dbReference>
<dbReference type="PANTHER" id="PTHR45917:SF8">
    <property type="entry name" value="CALCIUM-BINDING PROTEIN 2-LIKE"/>
    <property type="match status" value="1"/>
</dbReference>
<evidence type="ECO:0000256" key="2">
    <source>
        <dbReference type="ARBA" id="ARBA00022737"/>
    </source>
</evidence>
<reference evidence="6" key="1">
    <citation type="submission" date="2012-01" db="EMBL/GenBank/DDBJ databases">
        <title>The Genome Sequence of Oreochromis niloticus (Nile Tilapia).</title>
        <authorList>
            <consortium name="Broad Institute Genome Assembly Team"/>
            <consortium name="Broad Institute Sequencing Platform"/>
            <person name="Di Palma F."/>
            <person name="Johnson J."/>
            <person name="Lander E.S."/>
            <person name="Lindblad-Toh K."/>
        </authorList>
    </citation>
    <scope>NUCLEOTIDE SEQUENCE [LARGE SCALE GENOMIC DNA]</scope>
</reference>
<dbReference type="Gene3D" id="1.10.238.10">
    <property type="entry name" value="EF-hand"/>
    <property type="match status" value="2"/>
</dbReference>
<dbReference type="Proteomes" id="UP000005207">
    <property type="component" value="Linkage group LG3"/>
</dbReference>
<dbReference type="Ensembl" id="ENSONIT00000018412.2">
    <property type="protein sequence ID" value="ENSONIP00000018395.2"/>
    <property type="gene ID" value="ENSONIG00000014614.2"/>
</dbReference>
<dbReference type="Pfam" id="PF13499">
    <property type="entry name" value="EF-hand_7"/>
    <property type="match status" value="1"/>
</dbReference>
<evidence type="ECO:0000259" key="4">
    <source>
        <dbReference type="PROSITE" id="PS50222"/>
    </source>
</evidence>
<dbReference type="PROSITE" id="PS00018">
    <property type="entry name" value="EF_HAND_1"/>
    <property type="match status" value="2"/>
</dbReference>
<dbReference type="GO" id="GO:0005509">
    <property type="term" value="F:calcium ion binding"/>
    <property type="evidence" value="ECO:0007669"/>
    <property type="project" value="InterPro"/>
</dbReference>
<dbReference type="HOGENOM" id="CLU_061288_2_2_1"/>
<dbReference type="AlphaFoldDB" id="I3KBA0"/>
<dbReference type="SUPFAM" id="SSF47473">
    <property type="entry name" value="EF-hand"/>
    <property type="match status" value="1"/>
</dbReference>
<evidence type="ECO:0000313" key="6">
    <source>
        <dbReference type="Proteomes" id="UP000005207"/>
    </source>
</evidence>
<dbReference type="InterPro" id="IPR002048">
    <property type="entry name" value="EF_hand_dom"/>
</dbReference>
<dbReference type="PROSITE" id="PS50222">
    <property type="entry name" value="EF_HAND_2"/>
    <property type="match status" value="2"/>
</dbReference>
<accession>I3KBA0</accession>
<keyword evidence="1" id="KW-0479">Metal-binding</keyword>
<dbReference type="InterPro" id="IPR043582">
    <property type="entry name" value="CaBP1/2/4/5"/>
</dbReference>
<evidence type="ECO:0000313" key="5">
    <source>
        <dbReference type="Ensembl" id="ENSONIP00000018395.2"/>
    </source>
</evidence>
<name>I3KBA0_ORENI</name>
<dbReference type="PANTHER" id="PTHR45917">
    <property type="entry name" value="CALCIUM-BINDING PROTEIN 1-RELATED"/>
    <property type="match status" value="1"/>
</dbReference>
<organism evidence="5 6">
    <name type="scientific">Oreochromis niloticus</name>
    <name type="common">Nile tilapia</name>
    <name type="synonym">Tilapia nilotica</name>
    <dbReference type="NCBI Taxonomy" id="8128"/>
    <lineage>
        <taxon>Eukaryota</taxon>
        <taxon>Metazoa</taxon>
        <taxon>Chordata</taxon>
        <taxon>Craniata</taxon>
        <taxon>Vertebrata</taxon>
        <taxon>Euteleostomi</taxon>
        <taxon>Actinopterygii</taxon>
        <taxon>Neopterygii</taxon>
        <taxon>Teleostei</taxon>
        <taxon>Neoteleostei</taxon>
        <taxon>Acanthomorphata</taxon>
        <taxon>Ovalentaria</taxon>
        <taxon>Cichlomorphae</taxon>
        <taxon>Cichliformes</taxon>
        <taxon>Cichlidae</taxon>
        <taxon>African cichlids</taxon>
        <taxon>Pseudocrenilabrinae</taxon>
        <taxon>Oreochromini</taxon>
        <taxon>Oreochromis</taxon>
    </lineage>
</organism>
<evidence type="ECO:0000256" key="1">
    <source>
        <dbReference type="ARBA" id="ARBA00022723"/>
    </source>
</evidence>
<dbReference type="CDD" id="cd00051">
    <property type="entry name" value="EFh"/>
    <property type="match status" value="2"/>
</dbReference>
<dbReference type="InterPro" id="IPR018247">
    <property type="entry name" value="EF_Hand_1_Ca_BS"/>
</dbReference>
<keyword evidence="2" id="KW-0677">Repeat</keyword>
<reference evidence="5" key="2">
    <citation type="submission" date="2025-08" db="UniProtKB">
        <authorList>
            <consortium name="Ensembl"/>
        </authorList>
    </citation>
    <scope>IDENTIFICATION</scope>
</reference>
<keyword evidence="3" id="KW-0106">Calcium</keyword>
<dbReference type="GO" id="GO:0005737">
    <property type="term" value="C:cytoplasm"/>
    <property type="evidence" value="ECO:0007669"/>
    <property type="project" value="TreeGrafter"/>
</dbReference>